<dbReference type="AlphaFoldDB" id="A0A553ZTX3"/>
<comment type="caution">
    <text evidence="2">The sequence shown here is derived from an EMBL/GenBank/DDBJ whole genome shotgun (WGS) entry which is preliminary data.</text>
</comment>
<dbReference type="PANTHER" id="PTHR33055">
    <property type="entry name" value="TRANSPOSASE FOR INSERTION SEQUENCE ELEMENT IS1111A"/>
    <property type="match status" value="1"/>
</dbReference>
<dbReference type="InterPro" id="IPR047650">
    <property type="entry name" value="Transpos_IS110"/>
</dbReference>
<feature type="domain" description="Transposase IS110-like N-terminal" evidence="1">
    <location>
        <begin position="61"/>
        <end position="221"/>
    </location>
</feature>
<reference evidence="2 3" key="1">
    <citation type="submission" date="2019-07" db="EMBL/GenBank/DDBJ databases">
        <authorList>
            <person name="Park Y.J."/>
            <person name="Jeong S.E."/>
            <person name="Jung H.S."/>
        </authorList>
    </citation>
    <scope>NUCLEOTIDE SEQUENCE [LARGE SCALE GENOMIC DNA]</scope>
    <source>
        <strain evidence="3">P16(2019)</strain>
    </source>
</reference>
<dbReference type="EMBL" id="VLXZ01000019">
    <property type="protein sequence ID" value="TSB44795.1"/>
    <property type="molecule type" value="Genomic_DNA"/>
</dbReference>
<protein>
    <submittedName>
        <fullName evidence="2">IS110 family transposase</fullName>
    </submittedName>
</protein>
<sequence>MSSDSFCSAGAFLWDFFLAYLQKKSPPLRCSCTHTTHQGGLTMNHNINERLDQVQEDTLVIGIDIAKRKHFAYAADHRGRELGKAFPFHQSAHGFDQLYDQMEQLKQTHQKSNILIGFEPTGHYWMNLAQFLLQQDIPFVMVSPLHVNRAKEFEDNLQTKNDKKDARVIARMVTQGYFHSPRSLVGVEAELRNGAAHRDRLKKEGARLKNQIIRWIDLYFPELLGSAYKEIGKTVICILKYHPLPEQWHHLDIEAFLSKLKEKEASRRSSISFSIHWINRGNDGCEPRNGVDHRSV</sequence>
<evidence type="ECO:0000313" key="3">
    <source>
        <dbReference type="Proteomes" id="UP000318521"/>
    </source>
</evidence>
<organism evidence="2 3">
    <name type="scientific">Alkalicoccobacillus porphyridii</name>
    <dbReference type="NCBI Taxonomy" id="2597270"/>
    <lineage>
        <taxon>Bacteria</taxon>
        <taxon>Bacillati</taxon>
        <taxon>Bacillota</taxon>
        <taxon>Bacilli</taxon>
        <taxon>Bacillales</taxon>
        <taxon>Bacillaceae</taxon>
        <taxon>Alkalicoccobacillus</taxon>
    </lineage>
</organism>
<evidence type="ECO:0000259" key="1">
    <source>
        <dbReference type="Pfam" id="PF01548"/>
    </source>
</evidence>
<proteinExistence type="predicted"/>
<dbReference type="Proteomes" id="UP000318521">
    <property type="component" value="Unassembled WGS sequence"/>
</dbReference>
<dbReference type="GO" id="GO:0003677">
    <property type="term" value="F:DNA binding"/>
    <property type="evidence" value="ECO:0007669"/>
    <property type="project" value="InterPro"/>
</dbReference>
<keyword evidence="3" id="KW-1185">Reference proteome</keyword>
<evidence type="ECO:0000313" key="2">
    <source>
        <dbReference type="EMBL" id="TSB44795.1"/>
    </source>
</evidence>
<name>A0A553ZTX3_9BACI</name>
<gene>
    <name evidence="2" type="ORF">FN960_19520</name>
</gene>
<dbReference type="OrthoDB" id="9790935at2"/>
<dbReference type="GO" id="GO:0004803">
    <property type="term" value="F:transposase activity"/>
    <property type="evidence" value="ECO:0007669"/>
    <property type="project" value="InterPro"/>
</dbReference>
<dbReference type="Pfam" id="PF01548">
    <property type="entry name" value="DEDD_Tnp_IS110"/>
    <property type="match status" value="1"/>
</dbReference>
<accession>A0A553ZTX3</accession>
<dbReference type="InterPro" id="IPR002525">
    <property type="entry name" value="Transp_IS110-like_N"/>
</dbReference>
<dbReference type="GO" id="GO:0006313">
    <property type="term" value="P:DNA transposition"/>
    <property type="evidence" value="ECO:0007669"/>
    <property type="project" value="InterPro"/>
</dbReference>